<dbReference type="RefSeq" id="XP_062662118.1">
    <property type="nucleotide sequence ID" value="XM_062808765.1"/>
</dbReference>
<comment type="caution">
    <text evidence="2">The sequence shown here is derived from an EMBL/GenBank/DDBJ whole genome shotgun (WGS) entry which is preliminary data.</text>
</comment>
<evidence type="ECO:0000313" key="3">
    <source>
        <dbReference type="Proteomes" id="UP001278766"/>
    </source>
</evidence>
<protein>
    <submittedName>
        <fullName evidence="2">Uncharacterized protein</fullName>
    </submittedName>
</protein>
<dbReference type="Proteomes" id="UP001278766">
    <property type="component" value="Unassembled WGS sequence"/>
</dbReference>
<organism evidence="2 3">
    <name type="scientific">Chaetomium fimeti</name>
    <dbReference type="NCBI Taxonomy" id="1854472"/>
    <lineage>
        <taxon>Eukaryota</taxon>
        <taxon>Fungi</taxon>
        <taxon>Dikarya</taxon>
        <taxon>Ascomycota</taxon>
        <taxon>Pezizomycotina</taxon>
        <taxon>Sordariomycetes</taxon>
        <taxon>Sordariomycetidae</taxon>
        <taxon>Sordariales</taxon>
        <taxon>Chaetomiaceae</taxon>
        <taxon>Chaetomium</taxon>
    </lineage>
</organism>
<accession>A0AAE0HLV0</accession>
<evidence type="ECO:0000313" key="2">
    <source>
        <dbReference type="EMBL" id="KAK3298604.1"/>
    </source>
</evidence>
<feature type="compositionally biased region" description="Basic and acidic residues" evidence="1">
    <location>
        <begin position="106"/>
        <end position="116"/>
    </location>
</feature>
<dbReference type="GeneID" id="87845713"/>
<gene>
    <name evidence="2" type="ORF">B0H64DRAFT_79077</name>
</gene>
<keyword evidence="3" id="KW-1185">Reference proteome</keyword>
<name>A0AAE0HLV0_9PEZI</name>
<reference evidence="2" key="1">
    <citation type="journal article" date="2023" name="Mol. Phylogenet. Evol.">
        <title>Genome-scale phylogeny and comparative genomics of the fungal order Sordariales.</title>
        <authorList>
            <person name="Hensen N."/>
            <person name="Bonometti L."/>
            <person name="Westerberg I."/>
            <person name="Brannstrom I.O."/>
            <person name="Guillou S."/>
            <person name="Cros-Aarteil S."/>
            <person name="Calhoun S."/>
            <person name="Haridas S."/>
            <person name="Kuo A."/>
            <person name="Mondo S."/>
            <person name="Pangilinan J."/>
            <person name="Riley R."/>
            <person name="LaButti K."/>
            <person name="Andreopoulos B."/>
            <person name="Lipzen A."/>
            <person name="Chen C."/>
            <person name="Yan M."/>
            <person name="Daum C."/>
            <person name="Ng V."/>
            <person name="Clum A."/>
            <person name="Steindorff A."/>
            <person name="Ohm R.A."/>
            <person name="Martin F."/>
            <person name="Silar P."/>
            <person name="Natvig D.O."/>
            <person name="Lalanne C."/>
            <person name="Gautier V."/>
            <person name="Ament-Velasquez S.L."/>
            <person name="Kruys A."/>
            <person name="Hutchinson M.I."/>
            <person name="Powell A.J."/>
            <person name="Barry K."/>
            <person name="Miller A.N."/>
            <person name="Grigoriev I.V."/>
            <person name="Debuchy R."/>
            <person name="Gladieux P."/>
            <person name="Hiltunen Thoren M."/>
            <person name="Johannesson H."/>
        </authorList>
    </citation>
    <scope>NUCLEOTIDE SEQUENCE</scope>
    <source>
        <strain evidence="2">CBS 168.71</strain>
    </source>
</reference>
<dbReference type="AlphaFoldDB" id="A0AAE0HLV0"/>
<evidence type="ECO:0000256" key="1">
    <source>
        <dbReference type="SAM" id="MobiDB-lite"/>
    </source>
</evidence>
<proteinExistence type="predicted"/>
<dbReference type="EMBL" id="JAUEPN010000002">
    <property type="protein sequence ID" value="KAK3298604.1"/>
    <property type="molecule type" value="Genomic_DNA"/>
</dbReference>
<reference evidence="2" key="2">
    <citation type="submission" date="2023-06" db="EMBL/GenBank/DDBJ databases">
        <authorList>
            <consortium name="Lawrence Berkeley National Laboratory"/>
            <person name="Haridas S."/>
            <person name="Hensen N."/>
            <person name="Bonometti L."/>
            <person name="Westerberg I."/>
            <person name="Brannstrom I.O."/>
            <person name="Guillou S."/>
            <person name="Cros-Aarteil S."/>
            <person name="Calhoun S."/>
            <person name="Kuo A."/>
            <person name="Mondo S."/>
            <person name="Pangilinan J."/>
            <person name="Riley R."/>
            <person name="Labutti K."/>
            <person name="Andreopoulos B."/>
            <person name="Lipzen A."/>
            <person name="Chen C."/>
            <person name="Yanf M."/>
            <person name="Daum C."/>
            <person name="Ng V."/>
            <person name="Clum A."/>
            <person name="Steindorff A."/>
            <person name="Ohm R."/>
            <person name="Martin F."/>
            <person name="Silar P."/>
            <person name="Natvig D."/>
            <person name="Lalanne C."/>
            <person name="Gautier V."/>
            <person name="Ament-Velasquez S.L."/>
            <person name="Kruys A."/>
            <person name="Hutchinson M.I."/>
            <person name="Powell A.J."/>
            <person name="Barry K."/>
            <person name="Miller A.N."/>
            <person name="Grigoriev I.V."/>
            <person name="Debuchy R."/>
            <person name="Gladieux P."/>
            <person name="Thoren M.H."/>
            <person name="Johannesson H."/>
        </authorList>
    </citation>
    <scope>NUCLEOTIDE SEQUENCE</scope>
    <source>
        <strain evidence="2">CBS 168.71</strain>
    </source>
</reference>
<sequence>MERNGRKLKKGALLWLKWVETSVRGRPSCTTKQSASRYLGPLGSGIGLLPAGYIPSDGHSGDGSRPGGERRHCPLKLQNCDITWQADCKLHLRHRLINRQGSIKTMADRRGQRSEKSSLCTGRQMPPKMTPTLDTIDNLRTSHWRNARRPGLATRNKGKVGFPGPCVIWFRRKARSCPVGTRQCMSRKRARLVGSGYFAAQIAVVCGSGSLPEIAVRRSVGRDLSRDWLGRLAGMSRYGGARALGEESGMAGGQTLTTVAPDQACRAHGQG</sequence>
<feature type="region of interest" description="Disordered" evidence="1">
    <location>
        <begin position="105"/>
        <end position="133"/>
    </location>
</feature>